<gene>
    <name evidence="1" type="ORF">TSPGSL018_1199</name>
</gene>
<name>A0A061SN83_9CHLO</name>
<evidence type="ECO:0000313" key="1">
    <source>
        <dbReference type="EMBL" id="JAC84355.1"/>
    </source>
</evidence>
<dbReference type="GO" id="GO:0016740">
    <property type="term" value="F:transferase activity"/>
    <property type="evidence" value="ECO:0007669"/>
    <property type="project" value="UniProtKB-KW"/>
</dbReference>
<keyword evidence="1" id="KW-0808">Transferase</keyword>
<dbReference type="EMBL" id="GBEZ01000541">
    <property type="protein sequence ID" value="JAC84355.1"/>
    <property type="molecule type" value="Transcribed_RNA"/>
</dbReference>
<dbReference type="SUPFAM" id="SSF53448">
    <property type="entry name" value="Nucleotide-diphospho-sugar transferases"/>
    <property type="match status" value="1"/>
</dbReference>
<dbReference type="Gene3D" id="2.60.120.260">
    <property type="entry name" value="Galactose-binding domain-like"/>
    <property type="match status" value="1"/>
</dbReference>
<reference evidence="1" key="1">
    <citation type="submission" date="2014-05" db="EMBL/GenBank/DDBJ databases">
        <title>The transcriptome of the halophilic microalga Tetraselmis sp. GSL018 isolated from the Great Salt Lake, Utah.</title>
        <authorList>
            <person name="Jinkerson R.E."/>
            <person name="D'Adamo S."/>
            <person name="Posewitz M.C."/>
        </authorList>
    </citation>
    <scope>NUCLEOTIDE SEQUENCE</scope>
    <source>
        <strain evidence="1">GSL018</strain>
    </source>
</reference>
<dbReference type="InterPro" id="IPR029044">
    <property type="entry name" value="Nucleotide-diphossugar_trans"/>
</dbReference>
<accession>A0A061SN83</accession>
<sequence>MDDDNYAKPFEISAFIRSAKNSGAEVLTCFNDYLPDGAEAPSKYTVPSGRYVPLGPSATAAVFRNGIGDANAMFRRDVLKELGGWAEDDAYAVQDWELLSAAVLRGHKVEVVPEALYWYRTDSGSMARNKLYSVTKFLPMRSFLKWTSPLVAPAFPVAARQARDASLLREKVSDLEETASSQAALLRLMASEVCKERDLNIPPTGNRLRSSYFESWTLSGLADQWASYDTAGYSHSQESRPGAFRFGDSGAHRSVNVTLSNVGQAGGALQHILIAQQTAQPLLLQGWSRVVRLAGGSGAPSDYSIYADITYEDGSHRWAFHVPFSPEATGWQHRWAVLEAPKPIKIVTVVAMFRWYEGTVVFDDLMLTEVSEGMCYVPL</sequence>
<organism evidence="1">
    <name type="scientific">Tetraselmis sp. GSL018</name>
    <dbReference type="NCBI Taxonomy" id="582737"/>
    <lineage>
        <taxon>Eukaryota</taxon>
        <taxon>Viridiplantae</taxon>
        <taxon>Chlorophyta</taxon>
        <taxon>core chlorophytes</taxon>
        <taxon>Chlorodendrophyceae</taxon>
        <taxon>Chlorodendrales</taxon>
        <taxon>Chlorodendraceae</taxon>
        <taxon>Tetraselmis</taxon>
    </lineage>
</organism>
<dbReference type="AlphaFoldDB" id="A0A061SN83"/>
<dbReference type="Gene3D" id="3.90.550.10">
    <property type="entry name" value="Spore Coat Polysaccharide Biosynthesis Protein SpsA, Chain A"/>
    <property type="match status" value="1"/>
</dbReference>
<protein>
    <submittedName>
        <fullName evidence="1">Glycosyl transferase family 1</fullName>
    </submittedName>
</protein>
<proteinExistence type="predicted"/>